<dbReference type="PANTHER" id="PTHR32487">
    <property type="entry name" value="3-OXO-DELTA(4,5)-STEROID 5-BETA-REDUCTASE"/>
    <property type="match status" value="1"/>
</dbReference>
<dbReference type="AlphaFoldDB" id="A0A0S3EVR7"/>
<evidence type="ECO:0000313" key="2">
    <source>
        <dbReference type="EMBL" id="ALR19512.1"/>
    </source>
</evidence>
<organism evidence="2 3">
    <name type="scientific">Sphingobium baderi</name>
    <dbReference type="NCBI Taxonomy" id="1332080"/>
    <lineage>
        <taxon>Bacteria</taxon>
        <taxon>Pseudomonadati</taxon>
        <taxon>Pseudomonadota</taxon>
        <taxon>Alphaproteobacteria</taxon>
        <taxon>Sphingomonadales</taxon>
        <taxon>Sphingomonadaceae</taxon>
        <taxon>Sphingobium</taxon>
    </lineage>
</organism>
<dbReference type="Gene3D" id="3.40.50.720">
    <property type="entry name" value="NAD(P)-binding Rossmann-like Domain"/>
    <property type="match status" value="1"/>
</dbReference>
<feature type="domain" description="PRISE-like Rossmann-fold" evidence="1">
    <location>
        <begin position="92"/>
        <end position="303"/>
    </location>
</feature>
<dbReference type="Pfam" id="PF22917">
    <property type="entry name" value="PRISE"/>
    <property type="match status" value="1"/>
</dbReference>
<name>A0A0S3EVR7_9SPHN</name>
<proteinExistence type="predicted"/>
<dbReference type="EMBL" id="CP013264">
    <property type="protein sequence ID" value="ALR19512.1"/>
    <property type="molecule type" value="Genomic_DNA"/>
</dbReference>
<keyword evidence="3" id="KW-1185">Reference proteome</keyword>
<dbReference type="InterPro" id="IPR055222">
    <property type="entry name" value="PRISE-like_Rossmann-fold"/>
</dbReference>
<evidence type="ECO:0000313" key="3">
    <source>
        <dbReference type="Proteomes" id="UP000056968"/>
    </source>
</evidence>
<dbReference type="PANTHER" id="PTHR32487:SF0">
    <property type="entry name" value="3-OXO-DELTA(4,5)-STEROID 5-BETA-REDUCTASE"/>
    <property type="match status" value="1"/>
</dbReference>
<reference evidence="2 3" key="1">
    <citation type="submission" date="2015-11" db="EMBL/GenBank/DDBJ databases">
        <title>A Two-component Flavoprotein Monooxygenase System MeaXY Responsible for para-Hydroxylation of 2-Methyl-6-ethylaniline and 2,6-Diethylaniline in Sphingobium baderi DE-13.</title>
        <authorList>
            <person name="Cheng M."/>
            <person name="Meng Q."/>
            <person name="Yang Y."/>
            <person name="Chu C."/>
            <person name="Yan X."/>
            <person name="He J."/>
            <person name="Li S."/>
        </authorList>
    </citation>
    <scope>NUCLEOTIDE SEQUENCE [LARGE SCALE GENOMIC DNA]</scope>
    <source>
        <strain evidence="2 3">DE-13</strain>
    </source>
</reference>
<dbReference type="SUPFAM" id="SSF51735">
    <property type="entry name" value="NAD(P)-binding Rossmann-fold domains"/>
    <property type="match status" value="1"/>
</dbReference>
<accession>A0A0S3EVR7</accession>
<dbReference type="Proteomes" id="UP000056968">
    <property type="component" value="Chromosome"/>
</dbReference>
<dbReference type="InterPro" id="IPR036291">
    <property type="entry name" value="NAD(P)-bd_dom_sf"/>
</dbReference>
<dbReference type="KEGG" id="sbd:ATN00_03510"/>
<sequence>MAARTKRQVVVAGASGFVGHAAARQFAASGWDVIGLSRNKPFADIPGATFLPIDLRDADACRTLAASLPDATHLVYAAVNETPGDLVASWSDPRHAERNGAMFANLLDALIDHAPGLEQVTVVHGTKAYGPHVPGWHIPVPLKESHARPPIDDFYFRQEDHLRARASKTLRWTVFRCPSIAGGGPGGNLNAFLAIGVFAAIRRAEGLNLPFPGAADNHGIMEVIDVDLLARAIEWAAMAPTACNATFNIANGDVYAWPDMWPHLARIFGITPAGHDPMSVRAYIQNRGAIWADIVRQHRLRASEDVMAFLGESGALADFLLGNCQRTMLTSTVRLRQAGFTDCMDTEERMAYWIGRWREQGLLPPAG</sequence>
<dbReference type="OrthoDB" id="4392084at2"/>
<gene>
    <name evidence="2" type="ORF">ATN00_03510</name>
</gene>
<evidence type="ECO:0000259" key="1">
    <source>
        <dbReference type="Pfam" id="PF22917"/>
    </source>
</evidence>
<dbReference type="STRING" id="1332080.ATN00_03510"/>
<protein>
    <recommendedName>
        <fullName evidence="1">PRISE-like Rossmann-fold domain-containing protein</fullName>
    </recommendedName>
</protein>